<dbReference type="InterPro" id="IPR038586">
    <property type="entry name" value="Tctex-1-like_sf"/>
</dbReference>
<gene>
    <name evidence="10" type="ORF">FNK824_LOCUS22698</name>
    <name evidence="9" type="ORF">JBS370_LOCUS12528</name>
    <name evidence="6" type="ORF">JXQ802_LOCUS10183</name>
    <name evidence="7" type="ORF">JXQ802_LOCUS10440</name>
    <name evidence="5" type="ORF">PYM288_LOCUS9764</name>
    <name evidence="3" type="ORF">RFH988_LOCUS7802</name>
    <name evidence="8" type="ORF">SEV965_LOCUS18141</name>
    <name evidence="4" type="ORF">ZHD862_LOCUS6988</name>
</gene>
<dbReference type="EMBL" id="CAJNOL010000192">
    <property type="protein sequence ID" value="CAF0922046.1"/>
    <property type="molecule type" value="Genomic_DNA"/>
</dbReference>
<dbReference type="EMBL" id="CAJNOU010001067">
    <property type="protein sequence ID" value="CAF1145122.1"/>
    <property type="molecule type" value="Genomic_DNA"/>
</dbReference>
<sequence>MADRRTNIPTEPYGTMTTKTTAPTHSVRDEIHASVTGSGPSASIAAAAAAAATIIPERRQSVFRRLSMSMGSRKSSMLPLPNQPRPNTYRMEPDNEYRFRPYRVQPKVLEILIDRLKDKTYDEATINELVKDITRNVHQLMRNFQLPRYKIIVQTVIGQKFGELLRIASRCLWDPKTDNMISVNYETKDMIAVVTVYAVYLE</sequence>
<dbReference type="GO" id="GO:0005737">
    <property type="term" value="C:cytoplasm"/>
    <property type="evidence" value="ECO:0007669"/>
    <property type="project" value="TreeGrafter"/>
</dbReference>
<feature type="region of interest" description="Disordered" evidence="2">
    <location>
        <begin position="1"/>
        <end position="24"/>
    </location>
</feature>
<dbReference type="EMBL" id="CAJNOL010000199">
    <property type="protein sequence ID" value="CAF0927173.1"/>
    <property type="molecule type" value="Genomic_DNA"/>
</dbReference>
<dbReference type="EMBL" id="CAJNOT010000205">
    <property type="protein sequence ID" value="CAF0893194.1"/>
    <property type="molecule type" value="Genomic_DNA"/>
</dbReference>
<protein>
    <submittedName>
        <fullName evidence="4">Uncharacterized protein</fullName>
    </submittedName>
</protein>
<dbReference type="InterPro" id="IPR005334">
    <property type="entry name" value="Tctex-1-like"/>
</dbReference>
<dbReference type="GO" id="GO:0045505">
    <property type="term" value="F:dynein intermediate chain binding"/>
    <property type="evidence" value="ECO:0007669"/>
    <property type="project" value="TreeGrafter"/>
</dbReference>
<evidence type="ECO:0000313" key="8">
    <source>
        <dbReference type="EMBL" id="CAF1145122.1"/>
    </source>
</evidence>
<dbReference type="Proteomes" id="UP000663864">
    <property type="component" value="Unassembled WGS sequence"/>
</dbReference>
<dbReference type="OrthoDB" id="10260741at2759"/>
<keyword evidence="12" id="KW-1185">Reference proteome</keyword>
<dbReference type="Proteomes" id="UP000663882">
    <property type="component" value="Unassembled WGS sequence"/>
</dbReference>
<evidence type="ECO:0000313" key="12">
    <source>
        <dbReference type="Proteomes" id="UP000663870"/>
    </source>
</evidence>
<dbReference type="EMBL" id="CAJNOH010000146">
    <property type="protein sequence ID" value="CAF0905927.1"/>
    <property type="molecule type" value="Genomic_DNA"/>
</dbReference>
<evidence type="ECO:0000256" key="2">
    <source>
        <dbReference type="SAM" id="MobiDB-lite"/>
    </source>
</evidence>
<dbReference type="AlphaFoldDB" id="A0A813Z4I9"/>
<dbReference type="Proteomes" id="UP000663836">
    <property type="component" value="Unassembled WGS sequence"/>
</dbReference>
<dbReference type="EMBL" id="CAJNOO010000251">
    <property type="protein sequence ID" value="CAF0877745.1"/>
    <property type="molecule type" value="Genomic_DNA"/>
</dbReference>
<comment type="caution">
    <text evidence="4">The sequence shown here is derived from an EMBL/GenBank/DDBJ whole genome shotgun (WGS) entry which is preliminary data.</text>
</comment>
<accession>A0A813Z4I9</accession>
<dbReference type="Proteomes" id="UP000663889">
    <property type="component" value="Unassembled WGS sequence"/>
</dbReference>
<dbReference type="Proteomes" id="UP000663874">
    <property type="component" value="Unassembled WGS sequence"/>
</dbReference>
<comment type="similarity">
    <text evidence="1">Belongs to the dynein light chain Tctex-type family.</text>
</comment>
<dbReference type="PANTHER" id="PTHR21255">
    <property type="entry name" value="T-COMPLEX-ASSOCIATED-TESTIS-EXPRESSED 1/ DYNEIN LIGHT CHAIN"/>
    <property type="match status" value="1"/>
</dbReference>
<dbReference type="Pfam" id="PF03645">
    <property type="entry name" value="Tctex-1"/>
    <property type="match status" value="1"/>
</dbReference>
<dbReference type="Proteomes" id="UP000663854">
    <property type="component" value="Unassembled WGS sequence"/>
</dbReference>
<dbReference type="EMBL" id="CAJOBD010001025">
    <property type="protein sequence ID" value="CAF3750337.1"/>
    <property type="molecule type" value="Genomic_DNA"/>
</dbReference>
<dbReference type="Gene3D" id="3.30.1140.40">
    <property type="entry name" value="Tctex-1"/>
    <property type="match status" value="1"/>
</dbReference>
<dbReference type="Proteomes" id="UP000663870">
    <property type="component" value="Unassembled WGS sequence"/>
</dbReference>
<evidence type="ECO:0000313" key="9">
    <source>
        <dbReference type="EMBL" id="CAF3750337.1"/>
    </source>
</evidence>
<feature type="region of interest" description="Disordered" evidence="2">
    <location>
        <begin position="73"/>
        <end position="93"/>
    </location>
</feature>
<reference evidence="4" key="1">
    <citation type="submission" date="2021-02" db="EMBL/GenBank/DDBJ databases">
        <authorList>
            <person name="Nowell W R."/>
        </authorList>
    </citation>
    <scope>NUCLEOTIDE SEQUENCE</scope>
</reference>
<name>A0A813Z4I9_9BILA</name>
<evidence type="ECO:0000313" key="5">
    <source>
        <dbReference type="EMBL" id="CAF0905927.1"/>
    </source>
</evidence>
<evidence type="ECO:0000313" key="3">
    <source>
        <dbReference type="EMBL" id="CAF0877745.1"/>
    </source>
</evidence>
<dbReference type="GO" id="GO:0007018">
    <property type="term" value="P:microtubule-based movement"/>
    <property type="evidence" value="ECO:0007669"/>
    <property type="project" value="TreeGrafter"/>
</dbReference>
<evidence type="ECO:0000256" key="1">
    <source>
        <dbReference type="ARBA" id="ARBA00005361"/>
    </source>
</evidence>
<evidence type="ECO:0000313" key="4">
    <source>
        <dbReference type="EMBL" id="CAF0893194.1"/>
    </source>
</evidence>
<evidence type="ECO:0000313" key="10">
    <source>
        <dbReference type="EMBL" id="CAF3941468.1"/>
    </source>
</evidence>
<organism evidence="4 11">
    <name type="scientific">Rotaria sordida</name>
    <dbReference type="NCBI Taxonomy" id="392033"/>
    <lineage>
        <taxon>Eukaryota</taxon>
        <taxon>Metazoa</taxon>
        <taxon>Spiralia</taxon>
        <taxon>Gnathifera</taxon>
        <taxon>Rotifera</taxon>
        <taxon>Eurotatoria</taxon>
        <taxon>Bdelloidea</taxon>
        <taxon>Philodinida</taxon>
        <taxon>Philodinidae</taxon>
        <taxon>Rotaria</taxon>
    </lineage>
</organism>
<dbReference type="PANTHER" id="PTHR21255:SF7">
    <property type="entry name" value="DYNEIN LIGHT CHAIN TCTEX-TYPE PROTEIN 2B"/>
    <property type="match status" value="1"/>
</dbReference>
<dbReference type="CDD" id="cd21459">
    <property type="entry name" value="DLC-like_TCTEX1D2"/>
    <property type="match status" value="1"/>
</dbReference>
<feature type="compositionally biased region" description="Polar residues" evidence="2">
    <location>
        <begin position="15"/>
        <end position="24"/>
    </location>
</feature>
<evidence type="ECO:0000313" key="6">
    <source>
        <dbReference type="EMBL" id="CAF0922046.1"/>
    </source>
</evidence>
<proteinExistence type="inferred from homology"/>
<evidence type="ECO:0000313" key="7">
    <source>
        <dbReference type="EMBL" id="CAF0927173.1"/>
    </source>
</evidence>
<evidence type="ECO:0000313" key="11">
    <source>
        <dbReference type="Proteomes" id="UP000663864"/>
    </source>
</evidence>
<dbReference type="GO" id="GO:0005868">
    <property type="term" value="C:cytoplasmic dynein complex"/>
    <property type="evidence" value="ECO:0007669"/>
    <property type="project" value="TreeGrafter"/>
</dbReference>
<dbReference type="EMBL" id="CAJOBE010004656">
    <property type="protein sequence ID" value="CAF3941468.1"/>
    <property type="molecule type" value="Genomic_DNA"/>
</dbReference>